<comment type="caution">
    <text evidence="2">The sequence shown here is derived from an EMBL/GenBank/DDBJ whole genome shotgun (WGS) entry which is preliminary data.</text>
</comment>
<dbReference type="InterPro" id="IPR036397">
    <property type="entry name" value="RNaseH_sf"/>
</dbReference>
<dbReference type="EMBL" id="BSXT01000839">
    <property type="protein sequence ID" value="GMF34938.1"/>
    <property type="molecule type" value="Genomic_DNA"/>
</dbReference>
<evidence type="ECO:0000313" key="2">
    <source>
        <dbReference type="EMBL" id="GMF34938.1"/>
    </source>
</evidence>
<dbReference type="AlphaFoldDB" id="A0A9W6XAM5"/>
<reference evidence="2" key="1">
    <citation type="submission" date="2023-04" db="EMBL/GenBank/DDBJ databases">
        <title>Phytophthora fragariaefolia NBRC 109709.</title>
        <authorList>
            <person name="Ichikawa N."/>
            <person name="Sato H."/>
            <person name="Tonouchi N."/>
        </authorList>
    </citation>
    <scope>NUCLEOTIDE SEQUENCE</scope>
    <source>
        <strain evidence="2">NBRC 109709</strain>
    </source>
</reference>
<name>A0A9W6XAM5_9STRA</name>
<dbReference type="Gene3D" id="3.30.420.10">
    <property type="entry name" value="Ribonuclease H-like superfamily/Ribonuclease H"/>
    <property type="match status" value="1"/>
</dbReference>
<evidence type="ECO:0000256" key="1">
    <source>
        <dbReference type="SAM" id="MobiDB-lite"/>
    </source>
</evidence>
<proteinExistence type="predicted"/>
<dbReference type="SUPFAM" id="SSF53098">
    <property type="entry name" value="Ribonuclease H-like"/>
    <property type="match status" value="1"/>
</dbReference>
<dbReference type="GO" id="GO:0003676">
    <property type="term" value="F:nucleic acid binding"/>
    <property type="evidence" value="ECO:0007669"/>
    <property type="project" value="InterPro"/>
</dbReference>
<keyword evidence="3" id="KW-1185">Reference proteome</keyword>
<accession>A0A9W6XAM5</accession>
<protein>
    <submittedName>
        <fullName evidence="2">Unnamed protein product</fullName>
    </submittedName>
</protein>
<organism evidence="2 3">
    <name type="scientific">Phytophthora fragariaefolia</name>
    <dbReference type="NCBI Taxonomy" id="1490495"/>
    <lineage>
        <taxon>Eukaryota</taxon>
        <taxon>Sar</taxon>
        <taxon>Stramenopiles</taxon>
        <taxon>Oomycota</taxon>
        <taxon>Peronosporomycetes</taxon>
        <taxon>Peronosporales</taxon>
        <taxon>Peronosporaceae</taxon>
        <taxon>Phytophthora</taxon>
    </lineage>
</organism>
<dbReference type="Proteomes" id="UP001165121">
    <property type="component" value="Unassembled WGS sequence"/>
</dbReference>
<evidence type="ECO:0000313" key="3">
    <source>
        <dbReference type="Proteomes" id="UP001165121"/>
    </source>
</evidence>
<dbReference type="InterPro" id="IPR012337">
    <property type="entry name" value="RNaseH-like_sf"/>
</dbReference>
<sequence length="510" mass="55654">MSDTSEFELASSPDSSSEEEATTLPGSRIWNIDFKHMEPISVDIEALARMINYTNATVSSTCTVQQALDEHWKNTVRGTKWGGTALGRGREKVAGRAAAWDREDAVVAKALKQVSWLDIRQLPGATGWSEQTFFRLKLRAFTWWVATRNLPGCPITECQQTLVATEHTFWACPGAKALWRTFARSWTALGLETTASSPENIFSLRLKHVPPKVLQLLDDIMCDEADKEKDATRGQVHTLLQWSWAVGVLTTPQGIWRRRCLYREQLEDTSIHRAEAVIRGRLRSVYHIIRNIATDQNSSPHRHAAAKICLLALTNVTWEGMAVVGPACTTQHTLLFFDGGSRGNPGPGGAGSVILQVGGSKATARILWMASVSYAHKTTNNIAEYHGLLNGLRGRRILHSFPKMVLTRAQARAEIAARPQAAAQEIDGDTEFDDYDDGEIHDAAGDGEIDAANDGEIDAADDGEVIGAAGADCSAALVVVDKMATTSVQALGPSAQYHIAALAQQFLLQT</sequence>
<gene>
    <name evidence="2" type="ORF">Pfra01_000911400</name>
</gene>
<feature type="region of interest" description="Disordered" evidence="1">
    <location>
        <begin position="1"/>
        <end position="23"/>
    </location>
</feature>